<dbReference type="EnsemblMetazoa" id="XM_019904929.1">
    <property type="protein sequence ID" value="XP_019760488.1"/>
    <property type="gene ID" value="LOC109537940"/>
</dbReference>
<feature type="region of interest" description="Disordered" evidence="6">
    <location>
        <begin position="124"/>
        <end position="144"/>
    </location>
</feature>
<dbReference type="EnsemblMetazoa" id="XM_019904928.1">
    <property type="protein sequence ID" value="XP_019760487.1"/>
    <property type="gene ID" value="LOC109537940"/>
</dbReference>
<keyword evidence="9" id="KW-1185">Reference proteome</keyword>
<feature type="region of interest" description="Disordered" evidence="6">
    <location>
        <begin position="1"/>
        <end position="41"/>
    </location>
</feature>
<evidence type="ECO:0000313" key="9">
    <source>
        <dbReference type="Proteomes" id="UP000019118"/>
    </source>
</evidence>
<protein>
    <recommendedName>
        <fullName evidence="7">LIM zinc-binding domain-containing protein</fullName>
    </recommendedName>
</protein>
<dbReference type="GO" id="GO:0051496">
    <property type="term" value="P:positive regulation of stress fiber assembly"/>
    <property type="evidence" value="ECO:0007669"/>
    <property type="project" value="TreeGrafter"/>
</dbReference>
<evidence type="ECO:0000256" key="5">
    <source>
        <dbReference type="SAM" id="Coils"/>
    </source>
</evidence>
<feature type="region of interest" description="Disordered" evidence="6">
    <location>
        <begin position="595"/>
        <end position="617"/>
    </location>
</feature>
<dbReference type="InterPro" id="IPR001781">
    <property type="entry name" value="Znf_LIM"/>
</dbReference>
<dbReference type="PANTHER" id="PTHR15551:SF3">
    <property type="entry name" value="LIM AND CALPONIN HOMOLOGY DOMAINS-CONTAINING PROTEIN 1"/>
    <property type="match status" value="1"/>
</dbReference>
<organism evidence="8 9">
    <name type="scientific">Dendroctonus ponderosae</name>
    <name type="common">Mountain pine beetle</name>
    <dbReference type="NCBI Taxonomy" id="77166"/>
    <lineage>
        <taxon>Eukaryota</taxon>
        <taxon>Metazoa</taxon>
        <taxon>Ecdysozoa</taxon>
        <taxon>Arthropoda</taxon>
        <taxon>Hexapoda</taxon>
        <taxon>Insecta</taxon>
        <taxon>Pterygota</taxon>
        <taxon>Neoptera</taxon>
        <taxon>Endopterygota</taxon>
        <taxon>Coleoptera</taxon>
        <taxon>Polyphaga</taxon>
        <taxon>Cucujiformia</taxon>
        <taxon>Curculionidae</taxon>
        <taxon>Scolytinae</taxon>
        <taxon>Dendroctonus</taxon>
    </lineage>
</organism>
<feature type="domain" description="LIM zinc-binding" evidence="7">
    <location>
        <begin position="1169"/>
        <end position="1235"/>
    </location>
</feature>
<reference evidence="8" key="2">
    <citation type="submission" date="2024-08" db="UniProtKB">
        <authorList>
            <consortium name="EnsemblMetazoa"/>
        </authorList>
    </citation>
    <scope>IDENTIFICATION</scope>
</reference>
<feature type="region of interest" description="Disordered" evidence="6">
    <location>
        <begin position="646"/>
        <end position="677"/>
    </location>
</feature>
<dbReference type="CDD" id="cd08368">
    <property type="entry name" value="LIM"/>
    <property type="match status" value="1"/>
</dbReference>
<accession>A0AAR5PHY0</accession>
<dbReference type="GeneID" id="109537940"/>
<dbReference type="Gene3D" id="2.10.110.10">
    <property type="entry name" value="Cysteine Rich Protein"/>
    <property type="match status" value="1"/>
</dbReference>
<dbReference type="GO" id="GO:0032034">
    <property type="term" value="F:myosin II head/neck binding"/>
    <property type="evidence" value="ECO:0007669"/>
    <property type="project" value="TreeGrafter"/>
</dbReference>
<sequence>MENEDLERESLERRNSNTEYVPRKCRITRPPPPKPATNPLQFVKLAPPPLVKKAQEQVKKVEEIKKERKEIRDETEDWQQNLDNWKSCRRKRQEHIIERVVEVKKLTEQEELEKSRRKCKTFSEMLKERSHKGRPKVTIPVYNDDDSNNFSDYGICSSSSKANSVKDDHTDDSSSLLDEKDDYNLQEKQKNPGISIQSEDETTKSYTKSQDREVYVNSNVNTRSPKNVTAPEVPPKMSPKSSKPKYDNSFVEDTFTTDNSKQYTYEGAIEDYRSRIQKKIKVDEYIFSKKEVLNRSKEYSEAQSVLPKGEISKRKGLFESSKSMEIDHMEYTSCRRVSEDFVNARSLKDRLKSLESATDQSLTKIDKSEFQVSVKDRLASFNRRIEPVNKELERSKISSYSLDKSVSTPSFQIYTKPERLWKASERSSSPEAETYLDKLDMFHNNLNNLMGSKSVDDNIGDYCTSNATYPPSTSSVDLAGVLSDREDSGIHTADVSCSVSQADEPIDTYAEAIFNTIPSCIEKLQKTEEQSSNPEIIRESLLPATFVNTNQDNIESKSDFTRDDIIDFTKEFLDSLIKDATLEIANQDVAKHTEKALKKSNSDEKRDVKRNGDSVSESTLNQDIEFRSLSDTNFLPIDIFTGDFPLTSTKLQPPNVRPPPPPPVEDGNGESTPKPLRRLNSTKRIKKEINSKRSSFLGLDQENAFDNDQIIEKSLDYNSYQPKETKQEKSLYRKILDHESNTGSLSKVESQDSGLDIDRGRLSSDTWCSSVPSHDRQDSEHTNSITSEEDEITKKEREIIEMVEKEEKSKSKVNYISNSQFNQAKYTNNIRSSEHTLGSEKFCNPYYPEASPHYIDDQDSEVLKVERELQQLEQEELERQRENIIFRESRNRARLANRHSLENICDDIYPHYSKSEYRKSLPDLSTEFQQSAGNASSSYYENIEPIKCMQSTPDIQHAYQSSAPEQRGFVRNNRLAMDHRKSMPELKHDSRGLGFTSPPTFDRQPIKPSTKPLRTIPNPKPRILAKPNLKQLSAIPKNRHPENWAGSKATPPGAKSYSQHWVIQEAELRRLSEHHQKATSPIRSSQHEKPLPDSVIQTITQRVQNRSGLIDRAQPRKRIEPALSTDYNPYPIYVNHPQAMGHAMPAGSFCPQSTEDIIQDTMLSVSGKKKCSYCNTELGRGAAMIIESLCLFYHMKCFKCCVCHIELGDGRIGTDVRVRNQKLHCHNCYSSDDGVKFSCV</sequence>
<evidence type="ECO:0000256" key="6">
    <source>
        <dbReference type="SAM" id="MobiDB-lite"/>
    </source>
</evidence>
<evidence type="ECO:0000259" key="7">
    <source>
        <dbReference type="PROSITE" id="PS50023"/>
    </source>
</evidence>
<keyword evidence="5" id="KW-0175">Coiled coil</keyword>
<evidence type="ECO:0000256" key="1">
    <source>
        <dbReference type="ARBA" id="ARBA00022723"/>
    </source>
</evidence>
<evidence type="ECO:0000256" key="2">
    <source>
        <dbReference type="ARBA" id="ARBA00022833"/>
    </source>
</evidence>
<feature type="compositionally biased region" description="Polar residues" evidence="6">
    <location>
        <begin position="763"/>
        <end position="772"/>
    </location>
</feature>
<dbReference type="KEGG" id="dpa:109537940"/>
<dbReference type="PANTHER" id="PTHR15551">
    <property type="entry name" value="LIM DOMAIN ONLY 7"/>
    <property type="match status" value="1"/>
</dbReference>
<feature type="coiled-coil region" evidence="5">
    <location>
        <begin position="51"/>
        <end position="81"/>
    </location>
</feature>
<dbReference type="Proteomes" id="UP000019118">
    <property type="component" value="Unassembled WGS sequence"/>
</dbReference>
<proteinExistence type="predicted"/>
<feature type="compositionally biased region" description="Basic and acidic residues" evidence="6">
    <location>
        <begin position="595"/>
        <end position="612"/>
    </location>
</feature>
<dbReference type="PROSITE" id="PS00478">
    <property type="entry name" value="LIM_DOMAIN_1"/>
    <property type="match status" value="1"/>
</dbReference>
<dbReference type="PROSITE" id="PS50023">
    <property type="entry name" value="LIM_DOMAIN_2"/>
    <property type="match status" value="1"/>
</dbReference>
<feature type="region of interest" description="Disordered" evidence="6">
    <location>
        <begin position="1072"/>
        <end position="1091"/>
    </location>
</feature>
<dbReference type="GO" id="GO:0051893">
    <property type="term" value="P:regulation of focal adhesion assembly"/>
    <property type="evidence" value="ECO:0007669"/>
    <property type="project" value="TreeGrafter"/>
</dbReference>
<evidence type="ECO:0000256" key="4">
    <source>
        <dbReference type="PROSITE-ProRule" id="PRU00125"/>
    </source>
</evidence>
<keyword evidence="3 4" id="KW-0440">LIM domain</keyword>
<dbReference type="GO" id="GO:0046872">
    <property type="term" value="F:metal ion binding"/>
    <property type="evidence" value="ECO:0007669"/>
    <property type="project" value="UniProtKB-KW"/>
</dbReference>
<evidence type="ECO:0000256" key="3">
    <source>
        <dbReference type="ARBA" id="ARBA00023038"/>
    </source>
</evidence>
<feature type="coiled-coil region" evidence="5">
    <location>
        <begin position="855"/>
        <end position="883"/>
    </location>
</feature>
<name>A0AAR5PHY0_DENPD</name>
<dbReference type="GO" id="GO:0001725">
    <property type="term" value="C:stress fiber"/>
    <property type="evidence" value="ECO:0007669"/>
    <property type="project" value="TreeGrafter"/>
</dbReference>
<dbReference type="AlphaFoldDB" id="A0AAR5PHY0"/>
<feature type="compositionally biased region" description="Polar residues" evidence="6">
    <location>
        <begin position="216"/>
        <end position="227"/>
    </location>
</feature>
<feature type="region of interest" description="Disordered" evidence="6">
    <location>
        <begin position="1038"/>
        <end position="1058"/>
    </location>
</feature>
<dbReference type="SMART" id="SM00132">
    <property type="entry name" value="LIM"/>
    <property type="match status" value="1"/>
</dbReference>
<feature type="region of interest" description="Disordered" evidence="6">
    <location>
        <begin position="984"/>
        <end position="1023"/>
    </location>
</feature>
<feature type="region of interest" description="Disordered" evidence="6">
    <location>
        <begin position="158"/>
        <end position="248"/>
    </location>
</feature>
<evidence type="ECO:0000313" key="8">
    <source>
        <dbReference type="EnsemblMetazoa" id="XP_019760487.1"/>
    </source>
</evidence>
<dbReference type="InterPro" id="IPR031865">
    <property type="entry name" value="DUF4757"/>
</dbReference>
<feature type="compositionally biased region" description="Pro residues" evidence="6">
    <location>
        <begin position="655"/>
        <end position="664"/>
    </location>
</feature>
<reference evidence="9" key="1">
    <citation type="journal article" date="2013" name="Genome Biol.">
        <title>Draft genome of the mountain pine beetle, Dendroctonus ponderosae Hopkins, a major forest pest.</title>
        <authorList>
            <person name="Keeling C.I."/>
            <person name="Yuen M.M."/>
            <person name="Liao N.Y."/>
            <person name="Docking T.R."/>
            <person name="Chan S.K."/>
            <person name="Taylor G.A."/>
            <person name="Palmquist D.L."/>
            <person name="Jackman S.D."/>
            <person name="Nguyen A."/>
            <person name="Li M."/>
            <person name="Henderson H."/>
            <person name="Janes J.K."/>
            <person name="Zhao Y."/>
            <person name="Pandoh P."/>
            <person name="Moore R."/>
            <person name="Sperling F.A."/>
            <person name="Huber D.P."/>
            <person name="Birol I."/>
            <person name="Jones S.J."/>
            <person name="Bohlmann J."/>
        </authorList>
    </citation>
    <scope>NUCLEOTIDE SEQUENCE</scope>
</reference>
<dbReference type="Pfam" id="PF15949">
    <property type="entry name" value="DUF4757"/>
    <property type="match status" value="1"/>
</dbReference>
<keyword evidence="2 4" id="KW-0862">Zinc</keyword>
<keyword evidence="1 4" id="KW-0479">Metal-binding</keyword>
<feature type="region of interest" description="Disordered" evidence="6">
    <location>
        <begin position="762"/>
        <end position="793"/>
    </location>
</feature>